<dbReference type="Proteomes" id="UP000698963">
    <property type="component" value="Unassembled WGS sequence"/>
</dbReference>
<dbReference type="AlphaFoldDB" id="A0A921AX13"/>
<protein>
    <submittedName>
        <fullName evidence="1">Uncharacterized protein</fullName>
    </submittedName>
</protein>
<accession>A0A921AX13</accession>
<evidence type="ECO:0000313" key="1">
    <source>
        <dbReference type="EMBL" id="HJD97450.1"/>
    </source>
</evidence>
<comment type="caution">
    <text evidence="1">The sequence shown here is derived from an EMBL/GenBank/DDBJ whole genome shotgun (WGS) entry which is preliminary data.</text>
</comment>
<sequence>QNLLAQEAVKTGFLKESVRSIPELSGLVRSFFEHCIREYHSLYDHVEPLAVLGSCCFAGAAAAHLWNAVGEELLKSNLFALLSRERGMKYLDDTALEFAAMPGGSPEGDRLAACIKGSWSIMALAAMSGAVKGRQAEEAMLFLQATAQAMFLLGEAIVLAREED</sequence>
<evidence type="ECO:0000313" key="2">
    <source>
        <dbReference type="Proteomes" id="UP000698963"/>
    </source>
</evidence>
<name>A0A921AX13_9BACT</name>
<dbReference type="EMBL" id="DYZA01000148">
    <property type="protein sequence ID" value="HJD97450.1"/>
    <property type="molecule type" value="Genomic_DNA"/>
</dbReference>
<reference evidence="1" key="1">
    <citation type="journal article" date="2021" name="PeerJ">
        <title>Extensive microbial diversity within the chicken gut microbiome revealed by metagenomics and culture.</title>
        <authorList>
            <person name="Gilroy R."/>
            <person name="Ravi A."/>
            <person name="Getino M."/>
            <person name="Pursley I."/>
            <person name="Horton D.L."/>
            <person name="Alikhan N.F."/>
            <person name="Baker D."/>
            <person name="Gharbi K."/>
            <person name="Hall N."/>
            <person name="Watson M."/>
            <person name="Adriaenssens E.M."/>
            <person name="Foster-Nyarko E."/>
            <person name="Jarju S."/>
            <person name="Secka A."/>
            <person name="Antonio M."/>
            <person name="Oren A."/>
            <person name="Chaudhuri R.R."/>
            <person name="La Ragione R."/>
            <person name="Hildebrand F."/>
            <person name="Pallen M.J."/>
        </authorList>
    </citation>
    <scope>NUCLEOTIDE SEQUENCE</scope>
    <source>
        <strain evidence="1">ChiGjej2B2-19336</strain>
    </source>
</reference>
<organism evidence="1 2">
    <name type="scientific">Mailhella massiliensis</name>
    <dbReference type="NCBI Taxonomy" id="1903261"/>
    <lineage>
        <taxon>Bacteria</taxon>
        <taxon>Pseudomonadati</taxon>
        <taxon>Thermodesulfobacteriota</taxon>
        <taxon>Desulfovibrionia</taxon>
        <taxon>Desulfovibrionales</taxon>
        <taxon>Desulfovibrionaceae</taxon>
        <taxon>Mailhella</taxon>
    </lineage>
</organism>
<reference evidence="1" key="2">
    <citation type="submission" date="2021-09" db="EMBL/GenBank/DDBJ databases">
        <authorList>
            <person name="Gilroy R."/>
        </authorList>
    </citation>
    <scope>NUCLEOTIDE SEQUENCE</scope>
    <source>
        <strain evidence="1">ChiGjej2B2-19336</strain>
    </source>
</reference>
<proteinExistence type="predicted"/>
<dbReference type="RefSeq" id="WP_304122507.1">
    <property type="nucleotide sequence ID" value="NZ_DYZA01000148.1"/>
</dbReference>
<feature type="non-terminal residue" evidence="1">
    <location>
        <position position="1"/>
    </location>
</feature>
<gene>
    <name evidence="1" type="ORF">K8W16_07375</name>
</gene>